<evidence type="ECO:0000256" key="3">
    <source>
        <dbReference type="ARBA" id="ARBA00022519"/>
    </source>
</evidence>
<evidence type="ECO:0000256" key="1">
    <source>
        <dbReference type="ARBA" id="ARBA00004533"/>
    </source>
</evidence>
<dbReference type="GO" id="GO:0009247">
    <property type="term" value="P:glycolipid biosynthetic process"/>
    <property type="evidence" value="ECO:0007669"/>
    <property type="project" value="UniProtKB-ARBA"/>
</dbReference>
<feature type="transmembrane region" description="Helical" evidence="7">
    <location>
        <begin position="20"/>
        <end position="42"/>
    </location>
</feature>
<dbReference type="GO" id="GO:0005886">
    <property type="term" value="C:plasma membrane"/>
    <property type="evidence" value="ECO:0007669"/>
    <property type="project" value="UniProtKB-SubCell"/>
</dbReference>
<proteinExistence type="predicted"/>
<name>A0A519BJ82_ACIG2</name>
<sequence>MKKNLIAGKAEYFLVKSFYIILNILPVNCALAFGRFLGITFYRLDKKHAKNVINNLKIAFGASGENGGEHKNDKELKKIAVNFYKNLGMVFIEIFRLNKYNKENIDNFVETDFSNIKDIYGKEPILLLTAHFGNWELLAKTFSLKGYKGNVLARPLDNEYIEQILYRLRTASGNKVIYNRENAVKEILTAINNNEIIGFLPDENASKRIGVFVDFFGKSACTMPGIANIAAKTRATIVPAFIVRQTEHSSAVHLNNSASAYSGSNAVNAVAENKINYSRHKLIIGKPLKIDYTGNRKEDVINILNIFHRTIEDIVREYPEQWFWIHNRWKTRPDK</sequence>
<comment type="subcellular location">
    <subcellularLocation>
        <location evidence="1">Cell inner membrane</location>
    </subcellularLocation>
</comment>
<dbReference type="InterPro" id="IPR004960">
    <property type="entry name" value="LipA_acyltrans"/>
</dbReference>
<evidence type="ECO:0000256" key="6">
    <source>
        <dbReference type="ARBA" id="ARBA00023315"/>
    </source>
</evidence>
<evidence type="ECO:0000313" key="8">
    <source>
        <dbReference type="EMBL" id="RZD17325.1"/>
    </source>
</evidence>
<evidence type="ECO:0008006" key="10">
    <source>
        <dbReference type="Google" id="ProtNLM"/>
    </source>
</evidence>
<dbReference type="GO" id="GO:0016746">
    <property type="term" value="F:acyltransferase activity"/>
    <property type="evidence" value="ECO:0007669"/>
    <property type="project" value="UniProtKB-KW"/>
</dbReference>
<dbReference type="PIRSF" id="PIRSF026649">
    <property type="entry name" value="MsbB"/>
    <property type="match status" value="1"/>
</dbReference>
<evidence type="ECO:0000256" key="7">
    <source>
        <dbReference type="SAM" id="Phobius"/>
    </source>
</evidence>
<protein>
    <recommendedName>
        <fullName evidence="10">Lipid A biosynthesis acyltransferase</fullName>
    </recommendedName>
</protein>
<dbReference type="AlphaFoldDB" id="A0A519BJ82"/>
<gene>
    <name evidence="8" type="ORF">EVJ46_03600</name>
</gene>
<keyword evidence="7" id="KW-0812">Transmembrane</keyword>
<evidence type="ECO:0000256" key="5">
    <source>
        <dbReference type="ARBA" id="ARBA00023136"/>
    </source>
</evidence>
<keyword evidence="4" id="KW-0808">Transferase</keyword>
<comment type="caution">
    <text evidence="8">The sequence shown here is derived from an EMBL/GenBank/DDBJ whole genome shotgun (WGS) entry which is preliminary data.</text>
</comment>
<keyword evidence="6" id="KW-0012">Acyltransferase</keyword>
<evidence type="ECO:0000256" key="2">
    <source>
        <dbReference type="ARBA" id="ARBA00022475"/>
    </source>
</evidence>
<organism evidence="8 9">
    <name type="scientific">Acididesulfobacter guangdongensis</name>
    <dbReference type="NCBI Taxonomy" id="2597225"/>
    <lineage>
        <taxon>Bacteria</taxon>
        <taxon>Deltaproteobacteria</taxon>
        <taxon>Candidatus Acidulodesulfobacterales</taxon>
        <taxon>Candidatus Acididesulfobacter</taxon>
    </lineage>
</organism>
<keyword evidence="3" id="KW-0997">Cell inner membrane</keyword>
<dbReference type="Proteomes" id="UP000316562">
    <property type="component" value="Unassembled WGS sequence"/>
</dbReference>
<keyword evidence="2" id="KW-1003">Cell membrane</keyword>
<keyword evidence="7" id="KW-1133">Transmembrane helix</keyword>
<dbReference type="PANTHER" id="PTHR30606:SF10">
    <property type="entry name" value="PHOSPHATIDYLINOSITOL MANNOSIDE ACYLTRANSFERASE"/>
    <property type="match status" value="1"/>
</dbReference>
<keyword evidence="5 7" id="KW-0472">Membrane</keyword>
<evidence type="ECO:0000313" key="9">
    <source>
        <dbReference type="Proteomes" id="UP000316562"/>
    </source>
</evidence>
<dbReference type="PANTHER" id="PTHR30606">
    <property type="entry name" value="LIPID A BIOSYNTHESIS LAUROYL ACYLTRANSFERASE"/>
    <property type="match status" value="1"/>
</dbReference>
<dbReference type="Pfam" id="PF03279">
    <property type="entry name" value="Lip_A_acyltrans"/>
    <property type="match status" value="1"/>
</dbReference>
<dbReference type="EMBL" id="SGBC01000001">
    <property type="protein sequence ID" value="RZD17325.1"/>
    <property type="molecule type" value="Genomic_DNA"/>
</dbReference>
<accession>A0A519BJ82</accession>
<reference evidence="8 9" key="1">
    <citation type="journal article" date="2019" name="ISME J.">
        <title>Insights into ecological role of a new deltaproteobacterial order Candidatus Acidulodesulfobacterales by metagenomics and metatranscriptomics.</title>
        <authorList>
            <person name="Tan S."/>
            <person name="Liu J."/>
            <person name="Fang Y."/>
            <person name="Hedlund B.P."/>
            <person name="Lian Z.H."/>
            <person name="Huang L.Y."/>
            <person name="Li J.T."/>
            <person name="Huang L.N."/>
            <person name="Li W.J."/>
            <person name="Jiang H.C."/>
            <person name="Dong H.L."/>
            <person name="Shu W.S."/>
        </authorList>
    </citation>
    <scope>NUCLEOTIDE SEQUENCE [LARGE SCALE GENOMIC DNA]</scope>
    <source>
        <strain evidence="8">AP2</strain>
    </source>
</reference>
<dbReference type="CDD" id="cd07984">
    <property type="entry name" value="LPLAT_LABLAT-like"/>
    <property type="match status" value="1"/>
</dbReference>
<evidence type="ECO:0000256" key="4">
    <source>
        <dbReference type="ARBA" id="ARBA00022679"/>
    </source>
</evidence>